<dbReference type="Proteomes" id="UP000694389">
    <property type="component" value="Unassembled WGS sequence"/>
</dbReference>
<proteinExistence type="predicted"/>
<sequence length="2168" mass="240514">MPPKAAKKGSAKKPSAAGAAVVNKNWEAGLTRAQFEEDSWQACVSFVVGRSPEDEELIRALALAAQQPLRRFFTLLTLDGTLAKIHELGNPKAKKPDDIPTFYEVTEPAKALLDAGEEIPCDLMAKILKFQLLQIKANDQQRREDEKAEEEKAKAGPPSVNKDKGGAKDKKGKSPPSPVAMAKEKKTKLKRREDVEPPTFIDDEPEDGPQLYILVLGFYQPHLIGALDAIGVHVANVIKLCSEHTQTSDTSKRSEQSQRVSPVFDAEAEDGSEELAVQAKKLDVFWSGLRGVLDNGPMQSNLHDVVQLSYTVPDLSSPFHPQEPEAEVEMGIHIFDGVANLIYDCLDWRRQHQHYLDNIRLINVPTAVGSDPQSSEVVLTPVPMTPRSKKKSVREENPPNQETEQPPFSTNVDMRYYSNLLDLVPPEACSVPLILHCMLEQVVISTEQALSTPSHVAEEPKPGPGLDHELISFMLQSFLPLIHTKEERSHMLNSLLSTAQNEEDKKKLLETFGTEETRKKSEHPLVIRHHDERALRLRDIRAAQGFDPAEVELSMMRQSPVWELIHSVAQQRHNDSCWMAIKQQLQHYCTDDVVSWLEVERLFHQSVFESMPLTRLDQKGVLVNAPGPLGTLEPAQQQTSTIIPWDNPLSYAKQQLNNLRTKGSTFLTEDPDNTERISGGVCCQLDLSDIQSCRLRSLFDWHYAEHHSASIFPQVLQLASEEYRCLDTFRGSHNNILYIFCHNPMSPYRQCKEFWDVALHTDVKFRKYLENVADIISDWTKEEELKREAMLLRNLRPAESPKDGRATDSAEEEDTLEPVIRKDSLKAWKLEQEQLKEEEMAKKSKKENTPKGKQQKEEPNSKDNKKSSKKSRAETAGSSAKTPTESISTTAPPVEENKELPPAEEPSNGFTGYSMDGKLIHVSGRLQYLFPSDGGHITVENVSFVEGSSLMKVSVRKDGHHFYTHINQTVVEPAVPAPHSEDKEINGTKEDFKVSEPVAMKIVKEGSFSAVLDNGIHLSYSFYGPTGEYIVSPQETEEGAPETSTFVPISLSSSTHRSKGTDLDSVPSKTHSPSSHTRPPESQSKVCDGHPALPSSPFNSLNLSVPNGLLLQFLREEIQGVSSEEQGMLVKQGFPLHGTAVVGQVQDPSLSKELSRIVTSQGAVIRCMRDGSTEVLFADGSVSFSQDSGPVWVPDSEVEEENPSQETEDKQKEHSSEKEADAQRGCWLTTTPSGARIYTVGTTHRHIPTPPLLAFKATDPITNEVMLSREDLVVSVQNPDGSLSVEHADGTRITSLYQDRRPDTPQNILLHTGEHPVSVTLKSTSECACSCTECVCVTRCVDSVDENVHIQATFDNGEEISRDSAGKLCDNEDAGHTCTMLSECEHERGSSVYKNVEESVLAEDTMADNGKRSACESDKGSVSAKERVVLVEKEGCATVAMYPDRHTAHIFLADGTVITGNNQGAYQVFPSSVGLLQIQSDGKCVYSSDPLVTPSPKGGTPTNQPGSYTMSHTDEVACDTTDPDGNHFQVMEDGQLSVLNFSPAPSTLKQDEEQPGEEEDRELARINVKHREHCPRLFLVHEDGSGTELLSSQTVEEVLYQAYSDPTIALLKEPLPDTQDEFGITILKPGHQSAWSQWLLGKQNPDITPPNLRNRSWHDFPRTEKKRPGPPLGTDLGRGLTVRERSAGSAAQRQPVRSCPEVLEMRELYQHRPFTTALRNRVDTQLKEYIENLMEREQRSEEMRVKNPRTEEESAHASDLLNLVLSFAEEEDAGHIFDKRTSVDIVSLYSQGVGAPNEQSDFSEDTATVATNSFANGKESKWTERLAQHRQEMYEEQACREALRKKNIVPFFHPENIPLYQNLLQHQIPDMMSLSMDLPPIPKSDSAEAFLKDAPLENTPRPFNPTPSQSASHAAGSDRKLGKRPTNPTPQTAGESSLKGSSGQCKSIQVDVTGKARKTKVRLPASILSSKPCSVPNQQFLAVEEPVRRKCRTISLTDPSAIVRGFQLLPASVDFGTLQEGTSSTITVRMKNVGVDTCRFHVKQPPPATGLRVIYNPGPVAAGLHVELQVQLFAMSAVQAGEVEPKKYISQDIIIHTETDILYLPVTATILPQRLYDIWLKDHTSTHTKKASRVRQLSSSLPGGQRGCTAPQTTGYTPDRSFSKHGTP</sequence>
<organism evidence="2 3">
    <name type="scientific">Dicentrarchus labrax</name>
    <name type="common">European seabass</name>
    <name type="synonym">Morone labrax</name>
    <dbReference type="NCBI Taxonomy" id="13489"/>
    <lineage>
        <taxon>Eukaryota</taxon>
        <taxon>Metazoa</taxon>
        <taxon>Chordata</taxon>
        <taxon>Craniata</taxon>
        <taxon>Vertebrata</taxon>
        <taxon>Euteleostomi</taxon>
        <taxon>Actinopterygii</taxon>
        <taxon>Neopterygii</taxon>
        <taxon>Teleostei</taxon>
        <taxon>Neoteleostei</taxon>
        <taxon>Acanthomorphata</taxon>
        <taxon>Eupercaria</taxon>
        <taxon>Moronidae</taxon>
        <taxon>Dicentrarchus</taxon>
    </lineage>
</organism>
<evidence type="ECO:0008006" key="4">
    <source>
        <dbReference type="Google" id="ProtNLM"/>
    </source>
</evidence>
<feature type="region of interest" description="Disordered" evidence="1">
    <location>
        <begin position="141"/>
        <end position="204"/>
    </location>
</feature>
<reference evidence="2" key="2">
    <citation type="submission" date="2025-09" db="UniProtKB">
        <authorList>
            <consortium name="Ensembl"/>
        </authorList>
    </citation>
    <scope>IDENTIFICATION</scope>
</reference>
<dbReference type="PANTHER" id="PTHR21963">
    <property type="entry name" value="PF6"/>
    <property type="match status" value="1"/>
</dbReference>
<keyword evidence="3" id="KW-1185">Reference proteome</keyword>
<evidence type="ECO:0000313" key="2">
    <source>
        <dbReference type="Ensembl" id="ENSDLAP00005045237.2"/>
    </source>
</evidence>
<gene>
    <name evidence="2" type="primary">spag17</name>
</gene>
<feature type="compositionally biased region" description="Basic and acidic residues" evidence="1">
    <location>
        <begin position="835"/>
        <end position="866"/>
    </location>
</feature>
<evidence type="ECO:0000256" key="1">
    <source>
        <dbReference type="SAM" id="MobiDB-lite"/>
    </source>
</evidence>
<dbReference type="CTD" id="200162"/>
<feature type="region of interest" description="Disordered" evidence="1">
    <location>
        <begin position="796"/>
        <end position="818"/>
    </location>
</feature>
<dbReference type="RefSeq" id="XP_051284824.1">
    <property type="nucleotide sequence ID" value="XM_051428864.1"/>
</dbReference>
<feature type="compositionally biased region" description="Basic and acidic residues" evidence="1">
    <location>
        <begin position="1207"/>
        <end position="1222"/>
    </location>
</feature>
<dbReference type="GeneID" id="127379369"/>
<feature type="region of interest" description="Disordered" evidence="1">
    <location>
        <begin position="1186"/>
        <end position="1225"/>
    </location>
</feature>
<feature type="compositionally biased region" description="Polar residues" evidence="1">
    <location>
        <begin position="1929"/>
        <end position="1947"/>
    </location>
</feature>
<feature type="region of interest" description="Disordered" evidence="1">
    <location>
        <begin position="1050"/>
        <end position="1091"/>
    </location>
</feature>
<dbReference type="Gene3D" id="2.60.40.10">
    <property type="entry name" value="Immunoglobulins"/>
    <property type="match status" value="1"/>
</dbReference>
<dbReference type="Ensembl" id="ENSDLAT00005048285.2">
    <property type="protein sequence ID" value="ENSDLAP00005045237.2"/>
    <property type="gene ID" value="ENSDLAG00005020039.2"/>
</dbReference>
<feature type="compositionally biased region" description="Basic and acidic residues" evidence="1">
    <location>
        <begin position="141"/>
        <end position="154"/>
    </location>
</feature>
<reference evidence="2" key="1">
    <citation type="submission" date="2025-08" db="UniProtKB">
        <authorList>
            <consortium name="Ensembl"/>
        </authorList>
    </citation>
    <scope>IDENTIFICATION</scope>
</reference>
<dbReference type="InterPro" id="IPR013783">
    <property type="entry name" value="Ig-like_fold"/>
</dbReference>
<dbReference type="GeneTree" id="ENSGT00390000013693"/>
<dbReference type="PANTHER" id="PTHR21963:SF1">
    <property type="entry name" value="SPERM-ASSOCIATED ANTIGEN 17"/>
    <property type="match status" value="1"/>
</dbReference>
<feature type="compositionally biased region" description="Low complexity" evidence="1">
    <location>
        <begin position="398"/>
        <end position="407"/>
    </location>
</feature>
<dbReference type="GO" id="GO:0003351">
    <property type="term" value="P:epithelial cilium movement involved in extracellular fluid movement"/>
    <property type="evidence" value="ECO:0007669"/>
    <property type="project" value="TreeGrafter"/>
</dbReference>
<dbReference type="GO" id="GO:1904158">
    <property type="term" value="P:axonemal central apparatus assembly"/>
    <property type="evidence" value="ECO:0007669"/>
    <property type="project" value="TreeGrafter"/>
</dbReference>
<feature type="region of interest" description="Disordered" evidence="1">
    <location>
        <begin position="835"/>
        <end position="912"/>
    </location>
</feature>
<dbReference type="GO" id="GO:0005576">
    <property type="term" value="C:extracellular region"/>
    <property type="evidence" value="ECO:0007669"/>
    <property type="project" value="GOC"/>
</dbReference>
<feature type="compositionally biased region" description="Polar residues" evidence="1">
    <location>
        <begin position="876"/>
        <end position="891"/>
    </location>
</feature>
<dbReference type="Pfam" id="PF14874">
    <property type="entry name" value="PapD-like"/>
    <property type="match status" value="1"/>
</dbReference>
<accession>A0A8C4HPK2</accession>
<feature type="region of interest" description="Disordered" evidence="1">
    <location>
        <begin position="2129"/>
        <end position="2168"/>
    </location>
</feature>
<feature type="region of interest" description="Disordered" evidence="1">
    <location>
        <begin position="370"/>
        <end position="410"/>
    </location>
</feature>
<feature type="compositionally biased region" description="Basic and acidic residues" evidence="1">
    <location>
        <begin position="1656"/>
        <end position="1667"/>
    </location>
</feature>
<evidence type="ECO:0000313" key="3">
    <source>
        <dbReference type="Proteomes" id="UP000694389"/>
    </source>
</evidence>
<feature type="region of interest" description="Disordered" evidence="1">
    <location>
        <begin position="244"/>
        <end position="264"/>
    </location>
</feature>
<feature type="compositionally biased region" description="Polar residues" evidence="1">
    <location>
        <begin position="1067"/>
        <end position="1085"/>
    </location>
</feature>
<dbReference type="InterPro" id="IPR026173">
    <property type="entry name" value="SPAG17"/>
</dbReference>
<feature type="region of interest" description="Disordered" evidence="1">
    <location>
        <begin position="1895"/>
        <end position="1951"/>
    </location>
</feature>
<dbReference type="GO" id="GO:1990716">
    <property type="term" value="C:axonemal central apparatus"/>
    <property type="evidence" value="ECO:0007669"/>
    <property type="project" value="TreeGrafter"/>
</dbReference>
<feature type="compositionally biased region" description="Basic and acidic residues" evidence="1">
    <location>
        <begin position="799"/>
        <end position="808"/>
    </location>
</feature>
<name>A0A8C4HPK2_DICLA</name>
<feature type="region of interest" description="Disordered" evidence="1">
    <location>
        <begin position="1645"/>
        <end position="1678"/>
    </location>
</feature>
<protein>
    <recommendedName>
        <fullName evidence="4">Sperm-associated antigen 17</fullName>
    </recommendedName>
</protein>